<dbReference type="GO" id="GO:0030968">
    <property type="term" value="P:endoplasmic reticulum unfolded protein response"/>
    <property type="evidence" value="ECO:0007669"/>
    <property type="project" value="TreeGrafter"/>
</dbReference>
<organism evidence="4 5">
    <name type="scientific">Mizuhopecten yessoensis</name>
    <name type="common">Japanese scallop</name>
    <name type="synonym">Patinopecten yessoensis</name>
    <dbReference type="NCBI Taxonomy" id="6573"/>
    <lineage>
        <taxon>Eukaryota</taxon>
        <taxon>Metazoa</taxon>
        <taxon>Spiralia</taxon>
        <taxon>Lophotrochozoa</taxon>
        <taxon>Mollusca</taxon>
        <taxon>Bivalvia</taxon>
        <taxon>Autobranchia</taxon>
        <taxon>Pteriomorphia</taxon>
        <taxon>Pectinida</taxon>
        <taxon>Pectinoidea</taxon>
        <taxon>Pectinidae</taxon>
        <taxon>Mizuhopecten</taxon>
    </lineage>
</organism>
<dbReference type="Pfam" id="PF00400">
    <property type="entry name" value="WD40"/>
    <property type="match status" value="3"/>
</dbReference>
<dbReference type="STRING" id="6573.A0A210QWI7"/>
<dbReference type="PANTHER" id="PTHR44321">
    <property type="entry name" value="TRANSDUCIN BETA-LIKE PROTEIN 2"/>
    <property type="match status" value="1"/>
</dbReference>
<dbReference type="InterPro" id="IPR001680">
    <property type="entry name" value="WD40_rpt"/>
</dbReference>
<feature type="repeat" description="WD" evidence="1">
    <location>
        <begin position="278"/>
        <end position="319"/>
    </location>
</feature>
<keyword evidence="5" id="KW-1185">Reference proteome</keyword>
<dbReference type="AlphaFoldDB" id="A0A210QWI7"/>
<keyword evidence="3" id="KW-0472">Membrane</keyword>
<dbReference type="EMBL" id="NEDP02001510">
    <property type="protein sequence ID" value="OWF53107.1"/>
    <property type="molecule type" value="Genomic_DNA"/>
</dbReference>
<evidence type="ECO:0000313" key="5">
    <source>
        <dbReference type="Proteomes" id="UP000242188"/>
    </source>
</evidence>
<feature type="compositionally biased region" description="Basic residues" evidence="2">
    <location>
        <begin position="64"/>
        <end position="74"/>
    </location>
</feature>
<dbReference type="Proteomes" id="UP000242188">
    <property type="component" value="Unassembled WGS sequence"/>
</dbReference>
<feature type="repeat" description="WD" evidence="1">
    <location>
        <begin position="89"/>
        <end position="120"/>
    </location>
</feature>
<evidence type="ECO:0000256" key="1">
    <source>
        <dbReference type="PROSITE-ProRule" id="PRU00221"/>
    </source>
</evidence>
<comment type="caution">
    <text evidence="4">The sequence shown here is derived from an EMBL/GenBank/DDBJ whole genome shotgun (WGS) entry which is preliminary data.</text>
</comment>
<feature type="repeat" description="WD" evidence="1">
    <location>
        <begin position="187"/>
        <end position="221"/>
    </location>
</feature>
<reference evidence="4 5" key="1">
    <citation type="journal article" date="2017" name="Nat. Ecol. Evol.">
        <title>Scallop genome provides insights into evolution of bilaterian karyotype and development.</title>
        <authorList>
            <person name="Wang S."/>
            <person name="Zhang J."/>
            <person name="Jiao W."/>
            <person name="Li J."/>
            <person name="Xun X."/>
            <person name="Sun Y."/>
            <person name="Guo X."/>
            <person name="Huan P."/>
            <person name="Dong B."/>
            <person name="Zhang L."/>
            <person name="Hu X."/>
            <person name="Sun X."/>
            <person name="Wang J."/>
            <person name="Zhao C."/>
            <person name="Wang Y."/>
            <person name="Wang D."/>
            <person name="Huang X."/>
            <person name="Wang R."/>
            <person name="Lv J."/>
            <person name="Li Y."/>
            <person name="Zhang Z."/>
            <person name="Liu B."/>
            <person name="Lu W."/>
            <person name="Hui Y."/>
            <person name="Liang J."/>
            <person name="Zhou Z."/>
            <person name="Hou R."/>
            <person name="Li X."/>
            <person name="Liu Y."/>
            <person name="Li H."/>
            <person name="Ning X."/>
            <person name="Lin Y."/>
            <person name="Zhao L."/>
            <person name="Xing Q."/>
            <person name="Dou J."/>
            <person name="Li Y."/>
            <person name="Mao J."/>
            <person name="Guo H."/>
            <person name="Dou H."/>
            <person name="Li T."/>
            <person name="Mu C."/>
            <person name="Jiang W."/>
            <person name="Fu Q."/>
            <person name="Fu X."/>
            <person name="Miao Y."/>
            <person name="Liu J."/>
            <person name="Yu Q."/>
            <person name="Li R."/>
            <person name="Liao H."/>
            <person name="Li X."/>
            <person name="Kong Y."/>
            <person name="Jiang Z."/>
            <person name="Chourrout D."/>
            <person name="Li R."/>
            <person name="Bao Z."/>
        </authorList>
    </citation>
    <scope>NUCLEOTIDE SEQUENCE [LARGE SCALE GENOMIC DNA]</scope>
    <source>
        <strain evidence="4 5">PY_sf001</strain>
    </source>
</reference>
<dbReference type="InterPro" id="IPR015943">
    <property type="entry name" value="WD40/YVTN_repeat-like_dom_sf"/>
</dbReference>
<dbReference type="SUPFAM" id="SSF50978">
    <property type="entry name" value="WD40 repeat-like"/>
    <property type="match status" value="1"/>
</dbReference>
<dbReference type="PROSITE" id="PS50294">
    <property type="entry name" value="WD_REPEATS_REGION"/>
    <property type="match status" value="3"/>
</dbReference>
<dbReference type="OrthoDB" id="200924at2759"/>
<evidence type="ECO:0000256" key="3">
    <source>
        <dbReference type="SAM" id="Phobius"/>
    </source>
</evidence>
<gene>
    <name evidence="4" type="ORF">KP79_PYT00530</name>
</gene>
<dbReference type="PANTHER" id="PTHR44321:SF1">
    <property type="entry name" value="TRANSDUCIN BETA-LIKE PROTEIN 2"/>
    <property type="match status" value="1"/>
</dbReference>
<dbReference type="GO" id="GO:0005783">
    <property type="term" value="C:endoplasmic reticulum"/>
    <property type="evidence" value="ECO:0007669"/>
    <property type="project" value="TreeGrafter"/>
</dbReference>
<evidence type="ECO:0000313" key="4">
    <source>
        <dbReference type="EMBL" id="OWF53107.1"/>
    </source>
</evidence>
<accession>A0A210QWI7</accession>
<keyword evidence="1" id="KW-0853">WD repeat</keyword>
<dbReference type="SMART" id="SM00320">
    <property type="entry name" value="WD40"/>
    <property type="match status" value="7"/>
</dbReference>
<feature type="region of interest" description="Disordered" evidence="2">
    <location>
        <begin position="39"/>
        <end position="74"/>
    </location>
</feature>
<dbReference type="Gene3D" id="2.130.10.10">
    <property type="entry name" value="YVTN repeat-like/Quinoprotein amine dehydrogenase"/>
    <property type="match status" value="2"/>
</dbReference>
<feature type="transmembrane region" description="Helical" evidence="3">
    <location>
        <begin position="12"/>
        <end position="33"/>
    </location>
</feature>
<sequence length="453" mass="49867">MADISEASSVPALAVTAAVGAVVLLLVLLCSVWKKETKEQKQDSDENQVTKTKADPVKQEKNSKKSKLNVRTKKPQQLQVNHPWLASTLKGNSSAVLGIDFSPNGKYLITTAEDRCVMLWGTKDFNQREHKFIKGIVELDHGTQVKFSPDTKAFIVSLANDNALRVYRIGKKDDGSPGNITSAFDFPKTHQSDIISIGIATNGRFIMSCGSDTTILIWTIKGEVLDTIDTHQMNNSFACVSPCGRFVASSGFTPDVKVWEVCFDKNGSYVDTKRAFELKGHSAGVYSFSFNNDSSRMASVSKDGTWKYWDTNVRYEMNQDPYLLHTGNISYSGYCLIALSPDGRTVAVGGENSITFFNAISSKEEETVDNIHIGGLVDLSFDTTNKYLVTAGDRYVHVFHNVTGYRATIEDLLEKEKKAPSTAVRERVRQQILDAKSSLASILGQSNGHASSK</sequence>
<proteinExistence type="predicted"/>
<dbReference type="InterPro" id="IPR036322">
    <property type="entry name" value="WD40_repeat_dom_sf"/>
</dbReference>
<evidence type="ECO:0000256" key="2">
    <source>
        <dbReference type="SAM" id="MobiDB-lite"/>
    </source>
</evidence>
<feature type="compositionally biased region" description="Basic and acidic residues" evidence="2">
    <location>
        <begin position="52"/>
        <end position="63"/>
    </location>
</feature>
<name>A0A210QWI7_MIZYE</name>
<dbReference type="InterPro" id="IPR042410">
    <property type="entry name" value="WBSCR13"/>
</dbReference>
<keyword evidence="3" id="KW-1133">Transmembrane helix</keyword>
<keyword evidence="3" id="KW-0812">Transmembrane</keyword>
<protein>
    <submittedName>
        <fullName evidence="4">Transducin beta-like protein 2</fullName>
    </submittedName>
</protein>
<dbReference type="PROSITE" id="PS50082">
    <property type="entry name" value="WD_REPEATS_2"/>
    <property type="match status" value="3"/>
</dbReference>